<evidence type="ECO:0000256" key="1">
    <source>
        <dbReference type="SAM" id="MobiDB-lite"/>
    </source>
</evidence>
<reference evidence="2 4" key="1">
    <citation type="submission" date="2020-01" db="EMBL/GenBank/DDBJ databases">
        <authorList>
            <consortium name="DOE Joint Genome Institute"/>
            <person name="Haridas S."/>
            <person name="Albert R."/>
            <person name="Binder M."/>
            <person name="Bloem J."/>
            <person name="Labutti K."/>
            <person name="Salamov A."/>
            <person name="Andreopoulos B."/>
            <person name="Baker S.E."/>
            <person name="Barry K."/>
            <person name="Bills G."/>
            <person name="Bluhm B.H."/>
            <person name="Cannon C."/>
            <person name="Castanera R."/>
            <person name="Culley D.E."/>
            <person name="Daum C."/>
            <person name="Ezra D."/>
            <person name="Gonzalez J.B."/>
            <person name="Henrissat B."/>
            <person name="Kuo A."/>
            <person name="Liang C."/>
            <person name="Lipzen A."/>
            <person name="Lutzoni F."/>
            <person name="Magnuson J."/>
            <person name="Mondo S."/>
            <person name="Nolan M."/>
            <person name="Ohm R."/>
            <person name="Pangilinan J."/>
            <person name="Park H.-J."/>
            <person name="Ramirez L."/>
            <person name="Alfaro M."/>
            <person name="Sun H."/>
            <person name="Tritt A."/>
            <person name="Yoshinaga Y."/>
            <person name="Zwiers L.-H."/>
            <person name="Turgeon B.G."/>
            <person name="Goodwin S.B."/>
            <person name="Spatafora J.W."/>
            <person name="Crous P.W."/>
            <person name="Grigoriev I.V."/>
        </authorList>
    </citation>
    <scope>NUCLEOTIDE SEQUENCE</scope>
    <source>
        <strain evidence="2 4">CBS 781.70</strain>
    </source>
</reference>
<organism evidence="2">
    <name type="scientific">Eremomyces bilateralis CBS 781.70</name>
    <dbReference type="NCBI Taxonomy" id="1392243"/>
    <lineage>
        <taxon>Eukaryota</taxon>
        <taxon>Fungi</taxon>
        <taxon>Dikarya</taxon>
        <taxon>Ascomycota</taxon>
        <taxon>Pezizomycotina</taxon>
        <taxon>Dothideomycetes</taxon>
        <taxon>Dothideomycetes incertae sedis</taxon>
        <taxon>Eremomycetales</taxon>
        <taxon>Eremomycetaceae</taxon>
        <taxon>Eremomyces</taxon>
    </lineage>
</organism>
<feature type="compositionally biased region" description="Low complexity" evidence="1">
    <location>
        <begin position="213"/>
        <end position="223"/>
    </location>
</feature>
<dbReference type="GeneID" id="54418399"/>
<dbReference type="EMBL" id="ML975149">
    <property type="protein sequence ID" value="KAF1816876.1"/>
    <property type="molecule type" value="Genomic_DNA"/>
</dbReference>
<sequence>MWDTLVLTPTRKPRLDALSNASIGILQLKQCANGGTTLAWHDGDTALFSVRRAQIFSFTVHLVWALEEEIISGKFELRHEITNIDGSTGPFLCPTTTCGHSFTSTKLSTAPITLSGTGMSTIYLSPINGWFSNGTASSGRLSRVIFGETQCFLWDFERYVDTAFRLNTDQSLNEMLVISSPTIDPIERSPTPLTVTSPRSLPITSPVPPSITPPRTITPSIIDPAEHMPERRDRKHPSLRKSIKKLFSFRRKDRRLSNPFF</sequence>
<proteinExistence type="predicted"/>
<reference evidence="4" key="3">
    <citation type="submission" date="2025-04" db="UniProtKB">
        <authorList>
            <consortium name="RefSeq"/>
        </authorList>
    </citation>
    <scope>IDENTIFICATION</scope>
    <source>
        <strain evidence="4">CBS 781.70</strain>
    </source>
</reference>
<accession>A0A6G1GG26</accession>
<dbReference type="Proteomes" id="UP000504638">
    <property type="component" value="Unplaced"/>
</dbReference>
<protein>
    <submittedName>
        <fullName evidence="2 4">Uncharacterized protein</fullName>
    </submittedName>
</protein>
<dbReference type="AlphaFoldDB" id="A0A6G1GG26"/>
<evidence type="ECO:0000313" key="4">
    <source>
        <dbReference type="RefSeq" id="XP_033538507.1"/>
    </source>
</evidence>
<evidence type="ECO:0000313" key="3">
    <source>
        <dbReference type="Proteomes" id="UP000504638"/>
    </source>
</evidence>
<name>A0A6G1GG26_9PEZI</name>
<reference evidence="4" key="2">
    <citation type="submission" date="2020-04" db="EMBL/GenBank/DDBJ databases">
        <authorList>
            <consortium name="NCBI Genome Project"/>
        </authorList>
    </citation>
    <scope>NUCLEOTIDE SEQUENCE</scope>
    <source>
        <strain evidence="4">CBS 781.70</strain>
    </source>
</reference>
<dbReference type="RefSeq" id="XP_033538507.1">
    <property type="nucleotide sequence ID" value="XM_033677829.1"/>
</dbReference>
<feature type="region of interest" description="Disordered" evidence="1">
    <location>
        <begin position="188"/>
        <end position="237"/>
    </location>
</feature>
<evidence type="ECO:0000313" key="2">
    <source>
        <dbReference type="EMBL" id="KAF1816876.1"/>
    </source>
</evidence>
<keyword evidence="3" id="KW-1185">Reference proteome</keyword>
<gene>
    <name evidence="2 4" type="ORF">P152DRAFT_445050</name>
</gene>